<feature type="signal peptide" evidence="5">
    <location>
        <begin position="1"/>
        <end position="23"/>
    </location>
</feature>
<evidence type="ECO:0000256" key="3">
    <source>
        <dbReference type="ARBA" id="ARBA00022525"/>
    </source>
</evidence>
<dbReference type="EMBL" id="LRGB01000024">
    <property type="protein sequence ID" value="KZS21622.1"/>
    <property type="molecule type" value="Genomic_DNA"/>
</dbReference>
<feature type="domain" description="Granulins" evidence="6">
    <location>
        <begin position="85"/>
        <end position="98"/>
    </location>
</feature>
<reference evidence="7 8" key="1">
    <citation type="submission" date="2016-03" db="EMBL/GenBank/DDBJ databases">
        <title>EvidentialGene: Evidence-directed Construction of Genes on Genomes.</title>
        <authorList>
            <person name="Gilbert D.G."/>
            <person name="Choi J.-H."/>
            <person name="Mockaitis K."/>
            <person name="Colbourne J."/>
            <person name="Pfrender M."/>
        </authorList>
    </citation>
    <scope>NUCLEOTIDE SEQUENCE [LARGE SCALE GENOMIC DNA]</scope>
    <source>
        <strain evidence="7 8">Xinb3</strain>
        <tissue evidence="7">Complete organism</tissue>
    </source>
</reference>
<comment type="caution">
    <text evidence="7">The sequence shown here is derived from an EMBL/GenBank/DDBJ whole genome shotgun (WGS) entry which is preliminary data.</text>
</comment>
<dbReference type="PANTHER" id="PTHR12274:SF3">
    <property type="entry name" value="PROGRANULIN"/>
    <property type="match status" value="1"/>
</dbReference>
<sequence>MGRKLGVLLSCCLIAIYTVTVQSYDKEFILTNSMHNGWEHASTDFLRNRVVCPGENNQTCADGYTCCVSPSGDYACCPHENAVCCTDHIHCCPKGSSCDTGRCKKDVSTSNSVEIITNSIQQTKRSICPGDEFQCPLETTCCKLSGGKLYGCCPFEEALCCPDELHCCPKGFVCSSDATCIRSNSTMSFPNYDLN</sequence>
<gene>
    <name evidence="7" type="ORF">APZ42_011592</name>
</gene>
<dbReference type="AlphaFoldDB" id="A0A162STW7"/>
<keyword evidence="8" id="KW-1185">Reference proteome</keyword>
<comment type="subcellular location">
    <subcellularLocation>
        <location evidence="1">Secreted</location>
    </subcellularLocation>
</comment>
<evidence type="ECO:0000313" key="7">
    <source>
        <dbReference type="EMBL" id="KZS21622.1"/>
    </source>
</evidence>
<feature type="domain" description="Granulins" evidence="6">
    <location>
        <begin position="161"/>
        <end position="174"/>
    </location>
</feature>
<dbReference type="InterPro" id="IPR000118">
    <property type="entry name" value="Granulin"/>
</dbReference>
<dbReference type="SUPFAM" id="SSF57277">
    <property type="entry name" value="Granulin repeat"/>
    <property type="match status" value="1"/>
</dbReference>
<dbReference type="SMART" id="SM00277">
    <property type="entry name" value="GRAN"/>
    <property type="match status" value="2"/>
</dbReference>
<protein>
    <recommendedName>
        <fullName evidence="6">Granulins domain-containing protein</fullName>
    </recommendedName>
</protein>
<dbReference type="Pfam" id="PF00396">
    <property type="entry name" value="Granulin"/>
    <property type="match status" value="2"/>
</dbReference>
<evidence type="ECO:0000256" key="4">
    <source>
        <dbReference type="ARBA" id="ARBA00023157"/>
    </source>
</evidence>
<evidence type="ECO:0000313" key="8">
    <source>
        <dbReference type="Proteomes" id="UP000076858"/>
    </source>
</evidence>
<dbReference type="Gene3D" id="2.10.25.160">
    <property type="entry name" value="Granulin"/>
    <property type="match status" value="2"/>
</dbReference>
<dbReference type="GO" id="GO:0005576">
    <property type="term" value="C:extracellular region"/>
    <property type="evidence" value="ECO:0007669"/>
    <property type="project" value="UniProtKB-SubCell"/>
</dbReference>
<comment type="similarity">
    <text evidence="2">Belongs to the granulin family.</text>
</comment>
<dbReference type="InterPro" id="IPR037277">
    <property type="entry name" value="Granulin_sf"/>
</dbReference>
<dbReference type="PANTHER" id="PTHR12274">
    <property type="entry name" value="GRANULIN"/>
    <property type="match status" value="1"/>
</dbReference>
<dbReference type="PROSITE" id="PS00799">
    <property type="entry name" value="GRANULINS"/>
    <property type="match status" value="2"/>
</dbReference>
<evidence type="ECO:0000256" key="2">
    <source>
        <dbReference type="ARBA" id="ARBA00010093"/>
    </source>
</evidence>
<proteinExistence type="inferred from homology"/>
<keyword evidence="5" id="KW-0732">Signal</keyword>
<organism evidence="7 8">
    <name type="scientific">Daphnia magna</name>
    <dbReference type="NCBI Taxonomy" id="35525"/>
    <lineage>
        <taxon>Eukaryota</taxon>
        <taxon>Metazoa</taxon>
        <taxon>Ecdysozoa</taxon>
        <taxon>Arthropoda</taxon>
        <taxon>Crustacea</taxon>
        <taxon>Branchiopoda</taxon>
        <taxon>Diplostraca</taxon>
        <taxon>Cladocera</taxon>
        <taxon>Anomopoda</taxon>
        <taxon>Daphniidae</taxon>
        <taxon>Daphnia</taxon>
    </lineage>
</organism>
<feature type="chain" id="PRO_5007839567" description="Granulins domain-containing protein" evidence="5">
    <location>
        <begin position="24"/>
        <end position="195"/>
    </location>
</feature>
<dbReference type="InterPro" id="IPR039036">
    <property type="entry name" value="Granulin_fam"/>
</dbReference>
<evidence type="ECO:0000256" key="5">
    <source>
        <dbReference type="SAM" id="SignalP"/>
    </source>
</evidence>
<keyword evidence="4" id="KW-1015">Disulfide bond</keyword>
<dbReference type="Proteomes" id="UP000076858">
    <property type="component" value="Unassembled WGS sequence"/>
</dbReference>
<name>A0A162STW7_9CRUS</name>
<evidence type="ECO:0000256" key="1">
    <source>
        <dbReference type="ARBA" id="ARBA00004613"/>
    </source>
</evidence>
<accession>A0A162STW7</accession>
<evidence type="ECO:0000259" key="6">
    <source>
        <dbReference type="PROSITE" id="PS00799"/>
    </source>
</evidence>
<dbReference type="OrthoDB" id="6381957at2759"/>
<dbReference type="STRING" id="35525.A0A162STW7"/>
<keyword evidence="3" id="KW-0964">Secreted</keyword>